<evidence type="ECO:0000256" key="7">
    <source>
        <dbReference type="ARBA" id="ARBA00022741"/>
    </source>
</evidence>
<organism evidence="12 13">
    <name type="scientific">Mesomycoplasma neurolyticum</name>
    <dbReference type="NCBI Taxonomy" id="2120"/>
    <lineage>
        <taxon>Bacteria</taxon>
        <taxon>Bacillati</taxon>
        <taxon>Mycoplasmatota</taxon>
        <taxon>Mycoplasmoidales</taxon>
        <taxon>Metamycoplasmataceae</taxon>
        <taxon>Mesomycoplasma</taxon>
    </lineage>
</organism>
<dbReference type="UniPathway" id="UPA00277">
    <property type="reaction ID" value="UER00407"/>
</dbReference>
<comment type="pathway">
    <text evidence="1">Cofactor biosynthesis; FAD biosynthesis; FAD from FMN: step 1/1.</text>
</comment>
<dbReference type="KEGG" id="mnu:NCTC10166_00436"/>
<evidence type="ECO:0000256" key="3">
    <source>
        <dbReference type="ARBA" id="ARBA00022630"/>
    </source>
</evidence>
<dbReference type="AlphaFoldDB" id="A0A449A5N2"/>
<evidence type="ECO:0000256" key="2">
    <source>
        <dbReference type="ARBA" id="ARBA00012393"/>
    </source>
</evidence>
<evidence type="ECO:0000256" key="1">
    <source>
        <dbReference type="ARBA" id="ARBA00004726"/>
    </source>
</evidence>
<dbReference type="InterPro" id="IPR014729">
    <property type="entry name" value="Rossmann-like_a/b/a_fold"/>
</dbReference>
<keyword evidence="8" id="KW-0274">FAD</keyword>
<dbReference type="GO" id="GO:0009231">
    <property type="term" value="P:riboflavin biosynthetic process"/>
    <property type="evidence" value="ECO:0007669"/>
    <property type="project" value="InterPro"/>
</dbReference>
<keyword evidence="13" id="KW-1185">Reference proteome</keyword>
<keyword evidence="9" id="KW-0067">ATP-binding</keyword>
<evidence type="ECO:0000313" key="13">
    <source>
        <dbReference type="Proteomes" id="UP000289440"/>
    </source>
</evidence>
<name>A0A449A5N2_9BACT</name>
<evidence type="ECO:0000256" key="9">
    <source>
        <dbReference type="ARBA" id="ARBA00022840"/>
    </source>
</evidence>
<gene>
    <name evidence="12" type="primary">ribF</name>
    <name evidence="12" type="ORF">NCTC10166_00436</name>
</gene>
<evidence type="ECO:0000256" key="8">
    <source>
        <dbReference type="ARBA" id="ARBA00022827"/>
    </source>
</evidence>
<proteinExistence type="predicted"/>
<dbReference type="Proteomes" id="UP000289440">
    <property type="component" value="Chromosome"/>
</dbReference>
<keyword evidence="6" id="KW-0548">Nucleotidyltransferase</keyword>
<evidence type="ECO:0000256" key="5">
    <source>
        <dbReference type="ARBA" id="ARBA00022679"/>
    </source>
</evidence>
<feature type="domain" description="FAD synthetase" evidence="11">
    <location>
        <begin position="14"/>
        <end position="124"/>
    </location>
</feature>
<sequence length="277" mass="32305">MTKVYYFEKENHIIENSVFVLGGFECFHKGHFELLKQAKLTNQKITFFIFANPKDLPKNKTLNFSDITSRIQVLANLKIDNILITTFNEKLQNLSGEEFLNILIKKGANNFIVGSDFSISKNYDAAKIKKDFPNSIIVNVLEDENNKKISTRILKEYLAEGKITLVNKYLVSNYLTEIYINFKNEVIFNFDNISLAPGIYLTKLIINNLKYFSYLTIPLEKNKPNIIKIFNFNYNVETIEKAFLEIIQEYKIFNKEVNFSLNKNDFSKIKNLLLEIN</sequence>
<dbReference type="Gene3D" id="3.40.50.620">
    <property type="entry name" value="HUPs"/>
    <property type="match status" value="1"/>
</dbReference>
<evidence type="ECO:0000256" key="6">
    <source>
        <dbReference type="ARBA" id="ARBA00022695"/>
    </source>
</evidence>
<keyword evidence="5 12" id="KW-0808">Transferase</keyword>
<dbReference type="SUPFAM" id="SSF52374">
    <property type="entry name" value="Nucleotidylyl transferase"/>
    <property type="match status" value="1"/>
</dbReference>
<comment type="catalytic activity">
    <reaction evidence="10">
        <text>FMN + ATP + H(+) = FAD + diphosphate</text>
        <dbReference type="Rhea" id="RHEA:17237"/>
        <dbReference type="ChEBI" id="CHEBI:15378"/>
        <dbReference type="ChEBI" id="CHEBI:30616"/>
        <dbReference type="ChEBI" id="CHEBI:33019"/>
        <dbReference type="ChEBI" id="CHEBI:57692"/>
        <dbReference type="ChEBI" id="CHEBI:58210"/>
        <dbReference type="EC" id="2.7.7.2"/>
    </reaction>
</comment>
<keyword evidence="12" id="KW-0418">Kinase</keyword>
<reference evidence="12 13" key="1">
    <citation type="submission" date="2019-01" db="EMBL/GenBank/DDBJ databases">
        <authorList>
            <consortium name="Pathogen Informatics"/>
        </authorList>
    </citation>
    <scope>NUCLEOTIDE SEQUENCE [LARGE SCALE GENOMIC DNA]</scope>
    <source>
        <strain evidence="12 13">NCTC10166</strain>
    </source>
</reference>
<dbReference type="EMBL" id="LR214951">
    <property type="protein sequence ID" value="VEU59463.1"/>
    <property type="molecule type" value="Genomic_DNA"/>
</dbReference>
<evidence type="ECO:0000256" key="10">
    <source>
        <dbReference type="ARBA" id="ARBA00049494"/>
    </source>
</evidence>
<keyword evidence="7" id="KW-0547">Nucleotide-binding</keyword>
<evidence type="ECO:0000313" key="12">
    <source>
        <dbReference type="EMBL" id="VEU59463.1"/>
    </source>
</evidence>
<dbReference type="GO" id="GO:0005524">
    <property type="term" value="F:ATP binding"/>
    <property type="evidence" value="ECO:0007669"/>
    <property type="project" value="UniProtKB-KW"/>
</dbReference>
<dbReference type="Pfam" id="PF06574">
    <property type="entry name" value="FAD_syn"/>
    <property type="match status" value="1"/>
</dbReference>
<dbReference type="GO" id="GO:0003919">
    <property type="term" value="F:FMN adenylyltransferase activity"/>
    <property type="evidence" value="ECO:0007669"/>
    <property type="project" value="UniProtKB-EC"/>
</dbReference>
<evidence type="ECO:0000259" key="11">
    <source>
        <dbReference type="Pfam" id="PF06574"/>
    </source>
</evidence>
<dbReference type="GO" id="GO:0016301">
    <property type="term" value="F:kinase activity"/>
    <property type="evidence" value="ECO:0007669"/>
    <property type="project" value="UniProtKB-KW"/>
</dbReference>
<dbReference type="InterPro" id="IPR015864">
    <property type="entry name" value="FAD_synthase"/>
</dbReference>
<dbReference type="EC" id="2.7.7.2" evidence="2"/>
<accession>A0A449A5N2</accession>
<evidence type="ECO:0000256" key="4">
    <source>
        <dbReference type="ARBA" id="ARBA00022643"/>
    </source>
</evidence>
<dbReference type="NCBIfam" id="NF045965">
    <property type="entry name" value="RibF_rel"/>
    <property type="match status" value="1"/>
</dbReference>
<dbReference type="OrthoDB" id="9803667at2"/>
<keyword evidence="4" id="KW-0288">FMN</keyword>
<dbReference type="RefSeq" id="WP_129719851.1">
    <property type="nucleotide sequence ID" value="NZ_LR214951.1"/>
</dbReference>
<dbReference type="GO" id="GO:0006747">
    <property type="term" value="P:FAD biosynthetic process"/>
    <property type="evidence" value="ECO:0007669"/>
    <property type="project" value="UniProtKB-UniPathway"/>
</dbReference>
<protein>
    <recommendedName>
        <fullName evidence="2">FAD synthase</fullName>
        <ecNumber evidence="2">2.7.7.2</ecNumber>
    </recommendedName>
</protein>
<keyword evidence="3" id="KW-0285">Flavoprotein</keyword>